<evidence type="ECO:0000313" key="11">
    <source>
        <dbReference type="EMBL" id="MFC3266815.1"/>
    </source>
</evidence>
<feature type="domain" description="DHFR" evidence="10">
    <location>
        <begin position="7"/>
        <end position="181"/>
    </location>
</feature>
<dbReference type="Proteomes" id="UP001595536">
    <property type="component" value="Unassembled WGS sequence"/>
</dbReference>
<dbReference type="PANTHER" id="PTHR48069">
    <property type="entry name" value="DIHYDROFOLATE REDUCTASE"/>
    <property type="match status" value="1"/>
</dbReference>
<protein>
    <recommendedName>
        <fullName evidence="3 8">Dihydrofolate reductase</fullName>
        <ecNumber evidence="3 8">1.5.1.3</ecNumber>
    </recommendedName>
</protein>
<dbReference type="PRINTS" id="PR00070">
    <property type="entry name" value="DHFR"/>
</dbReference>
<evidence type="ECO:0000256" key="4">
    <source>
        <dbReference type="ARBA" id="ARBA00022563"/>
    </source>
</evidence>
<evidence type="ECO:0000256" key="3">
    <source>
        <dbReference type="ARBA" id="ARBA00012856"/>
    </source>
</evidence>
<dbReference type="InterPro" id="IPR024072">
    <property type="entry name" value="DHFR-like_dom_sf"/>
</dbReference>
<evidence type="ECO:0000256" key="9">
    <source>
        <dbReference type="RuleBase" id="RU004474"/>
    </source>
</evidence>
<comment type="pathway">
    <text evidence="1 8">Cofactor biosynthesis; tetrahydrofolate biosynthesis; 5,6,7,8-tetrahydrofolate from 7,8-dihydrofolate: step 1/1.</text>
</comment>
<reference evidence="12" key="1">
    <citation type="journal article" date="2019" name="Int. J. Syst. Evol. Microbiol.">
        <title>The Global Catalogue of Microorganisms (GCM) 10K type strain sequencing project: providing services to taxonomists for standard genome sequencing and annotation.</title>
        <authorList>
            <consortium name="The Broad Institute Genomics Platform"/>
            <consortium name="The Broad Institute Genome Sequencing Center for Infectious Disease"/>
            <person name="Wu L."/>
            <person name="Ma J."/>
        </authorList>
    </citation>
    <scope>NUCLEOTIDE SEQUENCE [LARGE SCALE GENOMIC DNA]</scope>
    <source>
        <strain evidence="12">CCM 7941</strain>
    </source>
</reference>
<keyword evidence="4 8" id="KW-0554">One-carbon metabolism</keyword>
<dbReference type="InterPro" id="IPR012259">
    <property type="entry name" value="DHFR"/>
</dbReference>
<dbReference type="EMBL" id="JBHRUV010000058">
    <property type="protein sequence ID" value="MFC3266815.1"/>
    <property type="molecule type" value="Genomic_DNA"/>
</dbReference>
<keyword evidence="6 8" id="KW-0560">Oxidoreductase</keyword>
<name>A0ABV7LFV1_9HYPH</name>
<dbReference type="PANTHER" id="PTHR48069:SF3">
    <property type="entry name" value="DIHYDROFOLATE REDUCTASE"/>
    <property type="match status" value="1"/>
</dbReference>
<dbReference type="GO" id="GO:0004146">
    <property type="term" value="F:dihydrofolate reductase activity"/>
    <property type="evidence" value="ECO:0007669"/>
    <property type="project" value="UniProtKB-EC"/>
</dbReference>
<evidence type="ECO:0000256" key="1">
    <source>
        <dbReference type="ARBA" id="ARBA00004903"/>
    </source>
</evidence>
<comment type="function">
    <text evidence="7 8">Key enzyme in folate metabolism. Catalyzes an essential reaction for de novo glycine and purine synthesis, and for DNA precursor synthesis.</text>
</comment>
<dbReference type="SUPFAM" id="SSF53597">
    <property type="entry name" value="Dihydrofolate reductase-like"/>
    <property type="match status" value="1"/>
</dbReference>
<evidence type="ECO:0000256" key="5">
    <source>
        <dbReference type="ARBA" id="ARBA00022857"/>
    </source>
</evidence>
<dbReference type="PROSITE" id="PS00075">
    <property type="entry name" value="DHFR_1"/>
    <property type="match status" value="1"/>
</dbReference>
<evidence type="ECO:0000256" key="7">
    <source>
        <dbReference type="ARBA" id="ARBA00025067"/>
    </source>
</evidence>
<gene>
    <name evidence="11" type="ORF">ACFOEX_10700</name>
</gene>
<keyword evidence="5 8" id="KW-0521">NADP</keyword>
<dbReference type="EC" id="1.5.1.3" evidence="3 8"/>
<dbReference type="PIRSF" id="PIRSF000194">
    <property type="entry name" value="DHFR"/>
    <property type="match status" value="1"/>
</dbReference>
<keyword evidence="12" id="KW-1185">Reference proteome</keyword>
<dbReference type="Gene3D" id="3.40.430.10">
    <property type="entry name" value="Dihydrofolate Reductase, subunit A"/>
    <property type="match status" value="1"/>
</dbReference>
<dbReference type="InterPro" id="IPR017925">
    <property type="entry name" value="DHFR_CS"/>
</dbReference>
<evidence type="ECO:0000259" key="10">
    <source>
        <dbReference type="PROSITE" id="PS51330"/>
    </source>
</evidence>
<comment type="catalytic activity">
    <reaction evidence="8">
        <text>(6S)-5,6,7,8-tetrahydrofolate + NADP(+) = 7,8-dihydrofolate + NADPH + H(+)</text>
        <dbReference type="Rhea" id="RHEA:15009"/>
        <dbReference type="ChEBI" id="CHEBI:15378"/>
        <dbReference type="ChEBI" id="CHEBI:57451"/>
        <dbReference type="ChEBI" id="CHEBI:57453"/>
        <dbReference type="ChEBI" id="CHEBI:57783"/>
        <dbReference type="ChEBI" id="CHEBI:58349"/>
        <dbReference type="EC" id="1.5.1.3"/>
    </reaction>
</comment>
<evidence type="ECO:0000256" key="2">
    <source>
        <dbReference type="ARBA" id="ARBA00009539"/>
    </source>
</evidence>
<sequence length="181" mass="19180">MSGRALRLHQVVAMGLNGAIGRDNRLPWRLRADMRRFRAITMGHPLIMGRKTWDSLGGPLPGRDMIVLSRSAGQAEGACFAASLDGALALAAGAAARRGVDVAMVIGGAEIYALTLPLTDHIHLTLVEDAPPADAFYPGGPQGPWRADFAEVSREHVPAGPDDERPAWFIELARRGAGAAA</sequence>
<evidence type="ECO:0000313" key="12">
    <source>
        <dbReference type="Proteomes" id="UP001595536"/>
    </source>
</evidence>
<accession>A0ABV7LFV1</accession>
<evidence type="ECO:0000256" key="6">
    <source>
        <dbReference type="ARBA" id="ARBA00023002"/>
    </source>
</evidence>
<comment type="caution">
    <text evidence="11">The sequence shown here is derived from an EMBL/GenBank/DDBJ whole genome shotgun (WGS) entry which is preliminary data.</text>
</comment>
<evidence type="ECO:0000256" key="8">
    <source>
        <dbReference type="PIRNR" id="PIRNR000194"/>
    </source>
</evidence>
<comment type="similarity">
    <text evidence="2 8 9">Belongs to the dihydrofolate reductase family.</text>
</comment>
<dbReference type="RefSeq" id="WP_376829846.1">
    <property type="nucleotide sequence ID" value="NZ_JBHLWR010000006.1"/>
</dbReference>
<dbReference type="PROSITE" id="PS51330">
    <property type="entry name" value="DHFR_2"/>
    <property type="match status" value="1"/>
</dbReference>
<dbReference type="CDD" id="cd00209">
    <property type="entry name" value="DHFR"/>
    <property type="match status" value="1"/>
</dbReference>
<organism evidence="11 12">
    <name type="scientific">Camelimonas abortus</name>
    <dbReference type="NCBI Taxonomy" id="1017184"/>
    <lineage>
        <taxon>Bacteria</taxon>
        <taxon>Pseudomonadati</taxon>
        <taxon>Pseudomonadota</taxon>
        <taxon>Alphaproteobacteria</taxon>
        <taxon>Hyphomicrobiales</taxon>
        <taxon>Chelatococcaceae</taxon>
        <taxon>Camelimonas</taxon>
    </lineage>
</organism>
<dbReference type="Pfam" id="PF00186">
    <property type="entry name" value="DHFR_1"/>
    <property type="match status" value="1"/>
</dbReference>
<dbReference type="InterPro" id="IPR001796">
    <property type="entry name" value="DHFR_dom"/>
</dbReference>
<proteinExistence type="inferred from homology"/>